<dbReference type="CDD" id="cd00610">
    <property type="entry name" value="OAT_like"/>
    <property type="match status" value="1"/>
</dbReference>
<dbReference type="GO" id="GO:0045484">
    <property type="term" value="F:L-lysine 6-transaminase activity"/>
    <property type="evidence" value="ECO:0007669"/>
    <property type="project" value="UniProtKB-EC"/>
</dbReference>
<protein>
    <recommendedName>
        <fullName evidence="9">L-lysine-epsilon aminotransferase</fullName>
        <ecNumber evidence="3">2.6.1.36</ecNumber>
    </recommendedName>
    <alternativeName>
        <fullName evidence="7">Lysine 6-aminotransferase</fullName>
    </alternativeName>
</protein>
<dbReference type="SUPFAM" id="SSF53383">
    <property type="entry name" value="PLP-dependent transferases"/>
    <property type="match status" value="1"/>
</dbReference>
<dbReference type="Gene3D" id="3.40.640.10">
    <property type="entry name" value="Type I PLP-dependent aspartate aminotransferase-like (Major domain)"/>
    <property type="match status" value="1"/>
</dbReference>
<evidence type="ECO:0000256" key="6">
    <source>
        <dbReference type="ARBA" id="ARBA00022898"/>
    </source>
</evidence>
<dbReference type="Pfam" id="PF00202">
    <property type="entry name" value="Aminotran_3"/>
    <property type="match status" value="1"/>
</dbReference>
<gene>
    <name evidence="11" type="ORF">A5685_22420</name>
</gene>
<dbReference type="PANTHER" id="PTHR43206:SF2">
    <property type="entry name" value="4-AMINOBUTYRATE AMINOTRANSFERASE GABT"/>
    <property type="match status" value="1"/>
</dbReference>
<comment type="similarity">
    <text evidence="2 10">Belongs to the class-III pyridoxal-phosphate-dependent aminotransferase family.</text>
</comment>
<dbReference type="NCBIfam" id="TIGR03251">
    <property type="entry name" value="LAT_fam"/>
    <property type="match status" value="1"/>
</dbReference>
<accession>A0A1A2SGE9</accession>
<evidence type="ECO:0000256" key="4">
    <source>
        <dbReference type="ARBA" id="ARBA00022576"/>
    </source>
</evidence>
<sequence>MTATLERFTRTEPDRVHEVLARSMLVDGFDFVLDLARSTGSYLYDARDGRRYLDMFTFFASSALGMNHPALADDQEFRAELAQAALNKPSNSDVYSVAMARFVQTFARVLGDPVLPHLFFVDGGALAVENALKVAFDWKSRFNEARGIDPALGTRVLHLHGAFHGRSGYTLSLTNTKPVTVARFPKFDWPRIDAPFLRPGLDGAAMAALEAESLRQARAAFGAHPHDIACFVAEPIQGEGGDRHFRPEFFAAMRELCDEYDALLIFDEVQTGCGVTGTPWAYQQLGVQPDVVAFGKKTQVCGIMAGRRVDEVSDNVFAVSSRVNSTWGGNLVDMVRARRIMEVIEADGLFDRAAEQGAYLRARLDELAGEFPGLVLDPRGRGLMCAFSVPTTADRDELISLLWRYSVIVLPSGHDGVRFRPALTVSRAEIDAALCAVRAALRALR</sequence>
<evidence type="ECO:0000313" key="11">
    <source>
        <dbReference type="EMBL" id="OBH63211.1"/>
    </source>
</evidence>
<evidence type="ECO:0000256" key="9">
    <source>
        <dbReference type="ARBA" id="ARBA00050040"/>
    </source>
</evidence>
<evidence type="ECO:0000256" key="2">
    <source>
        <dbReference type="ARBA" id="ARBA00008954"/>
    </source>
</evidence>
<proteinExistence type="inferred from homology"/>
<dbReference type="PIRSF" id="PIRSF000521">
    <property type="entry name" value="Transaminase_4ab_Lys_Orn"/>
    <property type="match status" value="1"/>
</dbReference>
<comment type="catalytic activity">
    <reaction evidence="8">
        <text>L-lysine + 2-oxoglutarate = (S)-2-amino-6-oxohexanoate + L-glutamate</text>
        <dbReference type="Rhea" id="RHEA:21200"/>
        <dbReference type="ChEBI" id="CHEBI:16810"/>
        <dbReference type="ChEBI" id="CHEBI:29985"/>
        <dbReference type="ChEBI" id="CHEBI:32551"/>
        <dbReference type="ChEBI" id="CHEBI:58321"/>
        <dbReference type="EC" id="2.6.1.36"/>
    </reaction>
</comment>
<keyword evidence="5" id="KW-0808">Transferase</keyword>
<name>A0A1A2SGE9_9MYCO</name>
<comment type="caution">
    <text evidence="11">The sequence shown here is derived from an EMBL/GenBank/DDBJ whole genome shotgun (WGS) entry which is preliminary data.</text>
</comment>
<dbReference type="InterPro" id="IPR017657">
    <property type="entry name" value="L-lysine_6-transaminase"/>
</dbReference>
<dbReference type="InterPro" id="IPR015424">
    <property type="entry name" value="PyrdxlP-dep_Trfase"/>
</dbReference>
<dbReference type="Gene3D" id="3.90.1150.10">
    <property type="entry name" value="Aspartate Aminotransferase, domain 1"/>
    <property type="match status" value="1"/>
</dbReference>
<dbReference type="GO" id="GO:0030170">
    <property type="term" value="F:pyridoxal phosphate binding"/>
    <property type="evidence" value="ECO:0007669"/>
    <property type="project" value="InterPro"/>
</dbReference>
<dbReference type="FunFam" id="3.40.640.10:FF:000073">
    <property type="entry name" value="Probable 4-aminobutyrate aminotransferase"/>
    <property type="match status" value="1"/>
</dbReference>
<keyword evidence="6 10" id="KW-0663">Pyridoxal phosphate</keyword>
<evidence type="ECO:0000256" key="7">
    <source>
        <dbReference type="ARBA" id="ARBA00030921"/>
    </source>
</evidence>
<dbReference type="GO" id="GO:0017000">
    <property type="term" value="P:antibiotic biosynthetic process"/>
    <property type="evidence" value="ECO:0007669"/>
    <property type="project" value="InterPro"/>
</dbReference>
<reference evidence="11 12" key="1">
    <citation type="submission" date="2016-06" db="EMBL/GenBank/DDBJ databases">
        <authorList>
            <person name="Kjaerup R.B."/>
            <person name="Dalgaard T.S."/>
            <person name="Juul-Madsen H.R."/>
        </authorList>
    </citation>
    <scope>NUCLEOTIDE SEQUENCE [LARGE SCALE GENOMIC DNA]</scope>
    <source>
        <strain evidence="11 12">E2464</strain>
    </source>
</reference>
<dbReference type="PANTHER" id="PTHR43206">
    <property type="entry name" value="AMINOTRANSFERASE"/>
    <property type="match status" value="1"/>
</dbReference>
<organism evidence="11 12">
    <name type="scientific">Mycobacterium colombiense</name>
    <dbReference type="NCBI Taxonomy" id="339268"/>
    <lineage>
        <taxon>Bacteria</taxon>
        <taxon>Bacillati</taxon>
        <taxon>Actinomycetota</taxon>
        <taxon>Actinomycetes</taxon>
        <taxon>Mycobacteriales</taxon>
        <taxon>Mycobacteriaceae</taxon>
        <taxon>Mycobacterium</taxon>
        <taxon>Mycobacterium avium complex (MAC)</taxon>
    </lineage>
</organism>
<dbReference type="AlphaFoldDB" id="A0A1A2SGE9"/>
<evidence type="ECO:0000256" key="5">
    <source>
        <dbReference type="ARBA" id="ARBA00022679"/>
    </source>
</evidence>
<dbReference type="Proteomes" id="UP000093861">
    <property type="component" value="Unassembled WGS sequence"/>
</dbReference>
<evidence type="ECO:0000256" key="3">
    <source>
        <dbReference type="ARBA" id="ARBA00013071"/>
    </source>
</evidence>
<evidence type="ECO:0000256" key="1">
    <source>
        <dbReference type="ARBA" id="ARBA00001933"/>
    </source>
</evidence>
<dbReference type="EMBL" id="LZJS01000055">
    <property type="protein sequence ID" value="OBH63211.1"/>
    <property type="molecule type" value="Genomic_DNA"/>
</dbReference>
<dbReference type="InterPro" id="IPR005814">
    <property type="entry name" value="Aminotrans_3"/>
</dbReference>
<keyword evidence="4" id="KW-0032">Aminotransferase</keyword>
<dbReference type="RefSeq" id="WP_064950938.1">
    <property type="nucleotide sequence ID" value="NZ_LZJS01000055.1"/>
</dbReference>
<evidence type="ECO:0000256" key="8">
    <source>
        <dbReference type="ARBA" id="ARBA00049125"/>
    </source>
</evidence>
<dbReference type="EC" id="2.6.1.36" evidence="3"/>
<evidence type="ECO:0000256" key="10">
    <source>
        <dbReference type="RuleBase" id="RU003560"/>
    </source>
</evidence>
<dbReference type="GO" id="GO:0009450">
    <property type="term" value="P:gamma-aminobutyric acid catabolic process"/>
    <property type="evidence" value="ECO:0007669"/>
    <property type="project" value="TreeGrafter"/>
</dbReference>
<dbReference type="InterPro" id="IPR015422">
    <property type="entry name" value="PyrdxlP-dep_Trfase_small"/>
</dbReference>
<dbReference type="InterPro" id="IPR015421">
    <property type="entry name" value="PyrdxlP-dep_Trfase_major"/>
</dbReference>
<comment type="cofactor">
    <cofactor evidence="1">
        <name>pyridoxal 5'-phosphate</name>
        <dbReference type="ChEBI" id="CHEBI:597326"/>
    </cofactor>
</comment>
<evidence type="ECO:0000313" key="12">
    <source>
        <dbReference type="Proteomes" id="UP000093861"/>
    </source>
</evidence>